<organism evidence="1">
    <name type="scientific">marine sediment metagenome</name>
    <dbReference type="NCBI Taxonomy" id="412755"/>
    <lineage>
        <taxon>unclassified sequences</taxon>
        <taxon>metagenomes</taxon>
        <taxon>ecological metagenomes</taxon>
    </lineage>
</organism>
<dbReference type="AlphaFoldDB" id="X1HBE8"/>
<accession>X1HBE8</accession>
<reference evidence="1" key="1">
    <citation type="journal article" date="2014" name="Front. Microbiol.">
        <title>High frequency of phylogenetically diverse reductive dehalogenase-homologous genes in deep subseafloor sedimentary metagenomes.</title>
        <authorList>
            <person name="Kawai M."/>
            <person name="Futagami T."/>
            <person name="Toyoda A."/>
            <person name="Takaki Y."/>
            <person name="Nishi S."/>
            <person name="Hori S."/>
            <person name="Arai W."/>
            <person name="Tsubouchi T."/>
            <person name="Morono Y."/>
            <person name="Uchiyama I."/>
            <person name="Ito T."/>
            <person name="Fujiyama A."/>
            <person name="Inagaki F."/>
            <person name="Takami H."/>
        </authorList>
    </citation>
    <scope>NUCLEOTIDE SEQUENCE</scope>
    <source>
        <strain evidence="1">Expedition CK06-06</strain>
    </source>
</reference>
<name>X1HBE8_9ZZZZ</name>
<proteinExistence type="predicted"/>
<sequence>MTIAPFEIENNDLDLLTKSIEIVDNNNKDFDLLAKALDYKEKTIAKTNEKDIEKTPIYSYPDYYNIFPCYIDPHLNEKGEKITKFPLKWEKLMTEKYPKAKLLQDIQTFN</sequence>
<gene>
    <name evidence="1" type="ORF">S03H2_41019</name>
</gene>
<protein>
    <submittedName>
        <fullName evidence="1">Uncharacterized protein</fullName>
    </submittedName>
</protein>
<evidence type="ECO:0000313" key="1">
    <source>
        <dbReference type="EMBL" id="GAH66717.1"/>
    </source>
</evidence>
<feature type="non-terminal residue" evidence="1">
    <location>
        <position position="110"/>
    </location>
</feature>
<dbReference type="EMBL" id="BARU01025462">
    <property type="protein sequence ID" value="GAH66717.1"/>
    <property type="molecule type" value="Genomic_DNA"/>
</dbReference>
<comment type="caution">
    <text evidence="1">The sequence shown here is derived from an EMBL/GenBank/DDBJ whole genome shotgun (WGS) entry which is preliminary data.</text>
</comment>